<dbReference type="OrthoDB" id="4526781at2759"/>
<proteinExistence type="predicted"/>
<keyword evidence="2" id="KW-1185">Reference proteome</keyword>
<dbReference type="RefSeq" id="XP_056581783.1">
    <property type="nucleotide sequence ID" value="XM_056725533.1"/>
</dbReference>
<comment type="caution">
    <text evidence="1">The sequence shown here is derived from an EMBL/GenBank/DDBJ whole genome shotgun (WGS) entry which is preliminary data.</text>
</comment>
<protein>
    <submittedName>
        <fullName evidence="1">Uncharacterized protein</fullName>
    </submittedName>
</protein>
<name>A0A9W9SCV4_9EURO</name>
<dbReference type="Proteomes" id="UP001147752">
    <property type="component" value="Unassembled WGS sequence"/>
</dbReference>
<accession>A0A9W9SCV4</accession>
<dbReference type="GeneID" id="81464716"/>
<organism evidence="1 2">
    <name type="scientific">Penicillium concentricum</name>
    <dbReference type="NCBI Taxonomy" id="293559"/>
    <lineage>
        <taxon>Eukaryota</taxon>
        <taxon>Fungi</taxon>
        <taxon>Dikarya</taxon>
        <taxon>Ascomycota</taxon>
        <taxon>Pezizomycotina</taxon>
        <taxon>Eurotiomycetes</taxon>
        <taxon>Eurotiomycetidae</taxon>
        <taxon>Eurotiales</taxon>
        <taxon>Aspergillaceae</taxon>
        <taxon>Penicillium</taxon>
    </lineage>
</organism>
<dbReference type="EMBL" id="JAPZBT010000002">
    <property type="protein sequence ID" value="KAJ5375797.1"/>
    <property type="molecule type" value="Genomic_DNA"/>
</dbReference>
<dbReference type="AlphaFoldDB" id="A0A9W9SCV4"/>
<gene>
    <name evidence="1" type="ORF">N7517_007803</name>
</gene>
<reference evidence="1" key="2">
    <citation type="journal article" date="2023" name="IMA Fungus">
        <title>Comparative genomic study of the Penicillium genus elucidates a diverse pangenome and 15 lateral gene transfer events.</title>
        <authorList>
            <person name="Petersen C."/>
            <person name="Sorensen T."/>
            <person name="Nielsen M.R."/>
            <person name="Sondergaard T.E."/>
            <person name="Sorensen J.L."/>
            <person name="Fitzpatrick D.A."/>
            <person name="Frisvad J.C."/>
            <person name="Nielsen K.L."/>
        </authorList>
    </citation>
    <scope>NUCLEOTIDE SEQUENCE</scope>
    <source>
        <strain evidence="1">IBT 3081</strain>
    </source>
</reference>
<evidence type="ECO:0000313" key="2">
    <source>
        <dbReference type="Proteomes" id="UP001147752"/>
    </source>
</evidence>
<sequence length="111" mass="12451">MTINPYKARGDEVKCGCLYRDELTVDAAQGRKAFIVIVLLTKPYKVSKETRFIAKNERVNVAEKYDVNHWQLECSDIEHRQIGGSLGSGRNGLPAAVFPCSQDNLLMCDTM</sequence>
<reference evidence="1" key="1">
    <citation type="submission" date="2022-12" db="EMBL/GenBank/DDBJ databases">
        <authorList>
            <person name="Petersen C."/>
        </authorList>
    </citation>
    <scope>NUCLEOTIDE SEQUENCE</scope>
    <source>
        <strain evidence="1">IBT 3081</strain>
    </source>
</reference>
<evidence type="ECO:0000313" key="1">
    <source>
        <dbReference type="EMBL" id="KAJ5375797.1"/>
    </source>
</evidence>